<dbReference type="RefSeq" id="WP_044907625.1">
    <property type="nucleotide sequence ID" value="NZ_JQIF01000108.1"/>
</dbReference>
<gene>
    <name evidence="3" type="ORF">CIAN88_19675</name>
</gene>
<evidence type="ECO:0000259" key="2">
    <source>
        <dbReference type="Pfam" id="PF03432"/>
    </source>
</evidence>
<dbReference type="AlphaFoldDB" id="A0A099I1Y3"/>
<organism evidence="3 4">
    <name type="scientific">Clostridium innocuum</name>
    <dbReference type="NCBI Taxonomy" id="1522"/>
    <lineage>
        <taxon>Bacteria</taxon>
        <taxon>Bacillati</taxon>
        <taxon>Bacillota</taxon>
        <taxon>Clostridia</taxon>
        <taxon>Eubacteriales</taxon>
        <taxon>Clostridiaceae</taxon>
        <taxon>Clostridium</taxon>
    </lineage>
</organism>
<sequence>MATTRIMPLHIGKGRTESRAISDIIDYVANPQKTDNGRHITGFACDSRTVDAEFLLAKRQYIAATGRVRGADDVIAYHVRQSFRPGEITPEEANRLGVEFAKRFTKGNHAFVVCTHIDKSHIHNHIIWSSVSLEYDRKFRNFWGSTKAVRRLSDTICIENGLSIVENPKLHGKSYNKWLGDQAKPSHRELLRVAIDNALSQSPADFEELLKLLQEYGCEVSKRGKSYRLKLSGWEKAARMDSLGEGYGLEDLRAVLLGKKAHTPRKKTVTQAEPPKVNLLVDIQAKLQAGKGAGYARWAKVFNLKQMAQTMNYLSEHNLLEYAVLEEKAAAATAHHNELSAQIKAAEKRMAEIAVLRTHIVNYAKTREVYVAYRKAGYSKKFREEHEKEILLHQAAKNAFDEMGVKKLPKVKELQTEYAKLLEEKKKTYAEYRRSREEMRELLTAKANVDRVLKMEVEQDVEKEKDHGQR</sequence>
<feature type="coiled-coil region" evidence="1">
    <location>
        <begin position="411"/>
        <end position="442"/>
    </location>
</feature>
<protein>
    <submittedName>
        <fullName evidence="3">Relaxase</fullName>
    </submittedName>
</protein>
<dbReference type="EMBL" id="JQIF01000108">
    <property type="protein sequence ID" value="KGJ51591.1"/>
    <property type="molecule type" value="Genomic_DNA"/>
</dbReference>
<accession>A0A099I1Y3</accession>
<keyword evidence="1" id="KW-0175">Coiled coil</keyword>
<dbReference type="Proteomes" id="UP000030008">
    <property type="component" value="Unassembled WGS sequence"/>
</dbReference>
<feature type="coiled-coil region" evidence="1">
    <location>
        <begin position="322"/>
        <end position="356"/>
    </location>
</feature>
<evidence type="ECO:0000313" key="4">
    <source>
        <dbReference type="Proteomes" id="UP000030008"/>
    </source>
</evidence>
<dbReference type="InterPro" id="IPR005094">
    <property type="entry name" value="Endonuclease_MobA/VirD2"/>
</dbReference>
<feature type="domain" description="MobA/VirD2-like nuclease" evidence="2">
    <location>
        <begin position="27"/>
        <end position="162"/>
    </location>
</feature>
<dbReference type="Pfam" id="PF03432">
    <property type="entry name" value="Relaxase"/>
    <property type="match status" value="1"/>
</dbReference>
<evidence type="ECO:0000313" key="3">
    <source>
        <dbReference type="EMBL" id="KGJ51591.1"/>
    </source>
</evidence>
<proteinExistence type="predicted"/>
<reference evidence="3 4" key="1">
    <citation type="submission" date="2014-08" db="EMBL/GenBank/DDBJ databases">
        <title>Clostridium innocuum, an unnegligible vancomycin-resistant pathogen causing extra-intestinal infections.</title>
        <authorList>
            <person name="Feng Y."/>
            <person name="Chiu C.-H."/>
        </authorList>
    </citation>
    <scope>NUCLEOTIDE SEQUENCE [LARGE SCALE GENOMIC DNA]</scope>
    <source>
        <strain evidence="3 4">AN88</strain>
    </source>
</reference>
<name>A0A099I1Y3_CLOIN</name>
<comment type="caution">
    <text evidence="3">The sequence shown here is derived from an EMBL/GenBank/DDBJ whole genome shotgun (WGS) entry which is preliminary data.</text>
</comment>
<evidence type="ECO:0000256" key="1">
    <source>
        <dbReference type="SAM" id="Coils"/>
    </source>
</evidence>